<dbReference type="InterPro" id="IPR009000">
    <property type="entry name" value="Transl_B-barrel_sf"/>
</dbReference>
<keyword evidence="9" id="KW-1185">Reference proteome</keyword>
<dbReference type="CDD" id="cd04089">
    <property type="entry name" value="eRF3_II"/>
    <property type="match status" value="1"/>
</dbReference>
<dbReference type="InterPro" id="IPR009001">
    <property type="entry name" value="Transl_elong_EF1A/Init_IF2_C"/>
</dbReference>
<dbReference type="InterPro" id="IPR054696">
    <property type="entry name" value="GTP-eEF1A_C"/>
</dbReference>
<dbReference type="SUPFAM" id="SSF50465">
    <property type="entry name" value="EF-Tu/eEF-1alpha/eIF2-gamma C-terminal domain"/>
    <property type="match status" value="1"/>
</dbReference>
<feature type="domain" description="GTP-eEF1A C-terminal" evidence="7">
    <location>
        <begin position="252"/>
        <end position="350"/>
    </location>
</feature>
<gene>
    <name evidence="8" type="primary">LOC114471174</name>
</gene>
<keyword evidence="4" id="KW-0342">GTP-binding</keyword>
<dbReference type="GO" id="GO:0005525">
    <property type="term" value="F:GTP binding"/>
    <property type="evidence" value="ECO:0007669"/>
    <property type="project" value="UniProtKB-KW"/>
</dbReference>
<proteinExistence type="predicted"/>
<name>A0A8C5H5G3_GOUWI</name>
<reference evidence="8" key="1">
    <citation type="submission" date="2020-06" db="EMBL/GenBank/DDBJ databases">
        <authorList>
            <consortium name="Wellcome Sanger Institute Data Sharing"/>
        </authorList>
    </citation>
    <scope>NUCLEOTIDE SEQUENCE [LARGE SCALE GENOMIC DNA]</scope>
</reference>
<evidence type="ECO:0000256" key="4">
    <source>
        <dbReference type="ARBA" id="ARBA00023134"/>
    </source>
</evidence>
<protein>
    <submittedName>
        <fullName evidence="8">Eukaryotic peptide chain release factor GTP-binding subunit ERF3A-like</fullName>
    </submittedName>
</protein>
<dbReference type="Pfam" id="PF03144">
    <property type="entry name" value="GTP_EFTU_D2"/>
    <property type="match status" value="1"/>
</dbReference>
<keyword evidence="3" id="KW-0547">Nucleotide-binding</keyword>
<accession>A0A8C5H5G3</accession>
<reference evidence="8" key="2">
    <citation type="submission" date="2025-08" db="UniProtKB">
        <authorList>
            <consortium name="Ensembl"/>
        </authorList>
    </citation>
    <scope>IDENTIFICATION</scope>
</reference>
<dbReference type="Proteomes" id="UP000694680">
    <property type="component" value="Chromosome 10"/>
</dbReference>
<dbReference type="GO" id="GO:0005737">
    <property type="term" value="C:cytoplasm"/>
    <property type="evidence" value="ECO:0007669"/>
    <property type="project" value="UniProtKB-SubCell"/>
</dbReference>
<dbReference type="SUPFAM" id="SSF50447">
    <property type="entry name" value="Translation proteins"/>
    <property type="match status" value="1"/>
</dbReference>
<organism evidence="8 9">
    <name type="scientific">Gouania willdenowi</name>
    <name type="common">Blunt-snouted clingfish</name>
    <name type="synonym">Lepadogaster willdenowi</name>
    <dbReference type="NCBI Taxonomy" id="441366"/>
    <lineage>
        <taxon>Eukaryota</taxon>
        <taxon>Metazoa</taxon>
        <taxon>Chordata</taxon>
        <taxon>Craniata</taxon>
        <taxon>Vertebrata</taxon>
        <taxon>Euteleostomi</taxon>
        <taxon>Actinopterygii</taxon>
        <taxon>Neopterygii</taxon>
        <taxon>Teleostei</taxon>
        <taxon>Neoteleostei</taxon>
        <taxon>Acanthomorphata</taxon>
        <taxon>Ovalentaria</taxon>
        <taxon>Blenniimorphae</taxon>
        <taxon>Blenniiformes</taxon>
        <taxon>Gobiesocoidei</taxon>
        <taxon>Gobiesocidae</taxon>
        <taxon>Gobiesocinae</taxon>
        <taxon>Gouania</taxon>
    </lineage>
</organism>
<dbReference type="Gene3D" id="2.40.30.10">
    <property type="entry name" value="Translation factors"/>
    <property type="match status" value="2"/>
</dbReference>
<feature type="region of interest" description="Disordered" evidence="5">
    <location>
        <begin position="47"/>
        <end position="98"/>
    </location>
</feature>
<dbReference type="FunFam" id="2.40.30.10:FF:000020">
    <property type="entry name" value="Translation elongation factor EF-1"/>
    <property type="match status" value="1"/>
</dbReference>
<evidence type="ECO:0000256" key="3">
    <source>
        <dbReference type="ARBA" id="ARBA00022741"/>
    </source>
</evidence>
<comment type="subcellular location">
    <subcellularLocation>
        <location evidence="1">Cytoplasm</location>
    </subcellularLocation>
</comment>
<sequence length="372" mass="41119">MFTCSQVSRNLCRISCDCTKGSFTDVRGIKSRRSVVRAAPMENGNTKADMTTEEETWEQKEEPEGVVGGGGPEEHPGVGGACEEQGAVSKENEEMMEEEKEEMPKVAAAPPDASKKENVNVVLIGHVDEGKSTIGGHRFGLPLNSHLDSLPNFTRSRRGPVRLPIVYKYEDKDTFVLGKLESGYISKAQQLVMMPNRHTVEVLSLQRDDVETENAAPGDNLKLRLKGIEVDEILPGFILCSPDNLCQVSRTFDAQIEILEQGLVIRPGYNAVLFLHTCTESVKITALYCLVDKKTGKKSKASPRSVKQGQMCLARLRTAGFICLETFRDFPQMGRFKLRGRGQTVATGKVLNIMLEENCGCMRGVLPWMNCC</sequence>
<dbReference type="OrthoDB" id="342024at2759"/>
<evidence type="ECO:0000256" key="1">
    <source>
        <dbReference type="ARBA" id="ARBA00004496"/>
    </source>
</evidence>
<dbReference type="GeneID" id="114471174"/>
<evidence type="ECO:0000256" key="2">
    <source>
        <dbReference type="ARBA" id="ARBA00022490"/>
    </source>
</evidence>
<dbReference type="InterPro" id="IPR050100">
    <property type="entry name" value="TRAFAC_GTPase_members"/>
</dbReference>
<dbReference type="PANTHER" id="PTHR23115">
    <property type="entry name" value="TRANSLATION FACTOR"/>
    <property type="match status" value="1"/>
</dbReference>
<dbReference type="Pfam" id="PF22594">
    <property type="entry name" value="GTP-eEF1A_C"/>
    <property type="match status" value="1"/>
</dbReference>
<evidence type="ECO:0000313" key="9">
    <source>
        <dbReference type="Proteomes" id="UP000694680"/>
    </source>
</evidence>
<dbReference type="RefSeq" id="XP_028315595.1">
    <property type="nucleotide sequence ID" value="XM_028459794.1"/>
</dbReference>
<dbReference type="InterPro" id="IPR004161">
    <property type="entry name" value="EFTu-like_2"/>
</dbReference>
<dbReference type="CDD" id="cd03704">
    <property type="entry name" value="eRF3_C_III"/>
    <property type="match status" value="1"/>
</dbReference>
<evidence type="ECO:0000256" key="5">
    <source>
        <dbReference type="SAM" id="MobiDB-lite"/>
    </source>
</evidence>
<keyword evidence="2" id="KW-0963">Cytoplasm</keyword>
<feature type="domain" description="Translation elongation factor EFTu-like" evidence="6">
    <location>
        <begin position="174"/>
        <end position="240"/>
    </location>
</feature>
<dbReference type="AlphaFoldDB" id="A0A8C5H5G3"/>
<evidence type="ECO:0000313" key="8">
    <source>
        <dbReference type="Ensembl" id="ENSGWIP00000040677.1"/>
    </source>
</evidence>
<evidence type="ECO:0000259" key="6">
    <source>
        <dbReference type="Pfam" id="PF03144"/>
    </source>
</evidence>
<evidence type="ECO:0000259" key="7">
    <source>
        <dbReference type="Pfam" id="PF22594"/>
    </source>
</evidence>
<dbReference type="Ensembl" id="ENSGWIT00000044187.1">
    <property type="protein sequence ID" value="ENSGWIP00000040677.1"/>
    <property type="gene ID" value="ENSGWIG00000020533.1"/>
</dbReference>
<reference evidence="8" key="3">
    <citation type="submission" date="2025-09" db="UniProtKB">
        <authorList>
            <consortium name="Ensembl"/>
        </authorList>
    </citation>
    <scope>IDENTIFICATION</scope>
</reference>